<evidence type="ECO:0000313" key="1">
    <source>
        <dbReference type="EMBL" id="KKN63233.1"/>
    </source>
</evidence>
<comment type="caution">
    <text evidence="1">The sequence shown here is derived from an EMBL/GenBank/DDBJ whole genome shotgun (WGS) entry which is preliminary data.</text>
</comment>
<accession>A0A0F9VBN8</accession>
<organism evidence="1">
    <name type="scientific">marine sediment metagenome</name>
    <dbReference type="NCBI Taxonomy" id="412755"/>
    <lineage>
        <taxon>unclassified sequences</taxon>
        <taxon>metagenomes</taxon>
        <taxon>ecological metagenomes</taxon>
    </lineage>
</organism>
<name>A0A0F9VBN8_9ZZZZ</name>
<reference evidence="1" key="1">
    <citation type="journal article" date="2015" name="Nature">
        <title>Complex archaea that bridge the gap between prokaryotes and eukaryotes.</title>
        <authorList>
            <person name="Spang A."/>
            <person name="Saw J.H."/>
            <person name="Jorgensen S.L."/>
            <person name="Zaremba-Niedzwiedzka K."/>
            <person name="Martijn J."/>
            <person name="Lind A.E."/>
            <person name="van Eijk R."/>
            <person name="Schleper C."/>
            <person name="Guy L."/>
            <person name="Ettema T.J."/>
        </authorList>
    </citation>
    <scope>NUCLEOTIDE SEQUENCE</scope>
</reference>
<dbReference type="AlphaFoldDB" id="A0A0F9VBN8"/>
<sequence length="85" mass="9698">DLNQVQSLVNAIGTISMPILMNFNEVDYNFGRGVLKGNDRCMWLTDGRRITIMLGITRSVSISNEPDPYYMEIKENGTEEERPDN</sequence>
<gene>
    <name evidence="1" type="ORF">LCGC14_0504230</name>
</gene>
<dbReference type="EMBL" id="LAZR01000597">
    <property type="protein sequence ID" value="KKN63233.1"/>
    <property type="molecule type" value="Genomic_DNA"/>
</dbReference>
<feature type="non-terminal residue" evidence="1">
    <location>
        <position position="1"/>
    </location>
</feature>
<protein>
    <submittedName>
        <fullName evidence="1">Uncharacterized protein</fullName>
    </submittedName>
</protein>
<proteinExistence type="predicted"/>